<accession>A0A8S5PR67</accession>
<sequence length="46" mass="5781">MNMKQYSEYFKIPYRTVQDWKSGARKCPTYLLELMEYKLKKEKVWK</sequence>
<proteinExistence type="predicted"/>
<evidence type="ECO:0000313" key="1">
    <source>
        <dbReference type="EMBL" id="DAE09264.1"/>
    </source>
</evidence>
<protein>
    <submittedName>
        <fullName evidence="1">Bacterial regulatory protein</fullName>
    </submittedName>
</protein>
<name>A0A8S5PR67_9CAUD</name>
<reference evidence="1" key="1">
    <citation type="journal article" date="2021" name="Proc. Natl. Acad. Sci. U.S.A.">
        <title>A Catalog of Tens of Thousands of Viruses from Human Metagenomes Reveals Hidden Associations with Chronic Diseases.</title>
        <authorList>
            <person name="Tisza M.J."/>
            <person name="Buck C.B."/>
        </authorList>
    </citation>
    <scope>NUCLEOTIDE SEQUENCE</scope>
    <source>
        <strain evidence="1">CtkJH11</strain>
    </source>
</reference>
<dbReference type="EMBL" id="BK015484">
    <property type="protein sequence ID" value="DAE09264.1"/>
    <property type="molecule type" value="Genomic_DNA"/>
</dbReference>
<organism evidence="1">
    <name type="scientific">Siphoviridae sp. ctkJH11</name>
    <dbReference type="NCBI Taxonomy" id="2825641"/>
    <lineage>
        <taxon>Viruses</taxon>
        <taxon>Duplodnaviria</taxon>
        <taxon>Heunggongvirae</taxon>
        <taxon>Uroviricota</taxon>
        <taxon>Caudoviricetes</taxon>
    </lineage>
</organism>